<dbReference type="InterPro" id="IPR036097">
    <property type="entry name" value="HisK_dim/P_sf"/>
</dbReference>
<dbReference type="InterPro" id="IPR005467">
    <property type="entry name" value="His_kinase_dom"/>
</dbReference>
<keyword evidence="6 14" id="KW-0808">Transferase</keyword>
<dbReference type="Proteomes" id="UP001158049">
    <property type="component" value="Unassembled WGS sequence"/>
</dbReference>
<gene>
    <name evidence="18" type="ORF">SAMN06295970_11813</name>
</gene>
<dbReference type="CDD" id="cd06225">
    <property type="entry name" value="HAMP"/>
    <property type="match status" value="1"/>
</dbReference>
<keyword evidence="3 14" id="KW-1003">Cell membrane</keyword>
<evidence type="ECO:0000256" key="2">
    <source>
        <dbReference type="ARBA" id="ARBA00004533"/>
    </source>
</evidence>
<dbReference type="Pfam" id="PF02518">
    <property type="entry name" value="HATPase_c"/>
    <property type="match status" value="1"/>
</dbReference>
<dbReference type="InterPro" id="IPR006290">
    <property type="entry name" value="CztS_silS_copS"/>
</dbReference>
<keyword evidence="19" id="KW-1185">Reference proteome</keyword>
<dbReference type="SMART" id="SM00387">
    <property type="entry name" value="HATPase_c"/>
    <property type="match status" value="1"/>
</dbReference>
<organism evidence="18 19">
    <name type="scientific">Noviherbaspirillum suwonense</name>
    <dbReference type="NCBI Taxonomy" id="1224511"/>
    <lineage>
        <taxon>Bacteria</taxon>
        <taxon>Pseudomonadati</taxon>
        <taxon>Pseudomonadota</taxon>
        <taxon>Betaproteobacteria</taxon>
        <taxon>Burkholderiales</taxon>
        <taxon>Oxalobacteraceae</taxon>
        <taxon>Noviherbaspirillum</taxon>
    </lineage>
</organism>
<keyword evidence="4 14" id="KW-0997">Cell inner membrane</keyword>
<dbReference type="PROSITE" id="PS50109">
    <property type="entry name" value="HIS_KIN"/>
    <property type="match status" value="1"/>
</dbReference>
<dbReference type="SUPFAM" id="SSF55874">
    <property type="entry name" value="ATPase domain of HSP90 chaperone/DNA topoisomerase II/histidine kinase"/>
    <property type="match status" value="1"/>
</dbReference>
<protein>
    <recommendedName>
        <fullName evidence="14">Sensor protein</fullName>
        <ecNumber evidence="14">2.7.13.3</ecNumber>
    </recommendedName>
</protein>
<keyword evidence="5" id="KW-0597">Phosphoprotein</keyword>
<dbReference type="InterPro" id="IPR036890">
    <property type="entry name" value="HATPase_C_sf"/>
</dbReference>
<keyword evidence="13 14" id="KW-0472">Membrane</keyword>
<evidence type="ECO:0000256" key="7">
    <source>
        <dbReference type="ARBA" id="ARBA00022692"/>
    </source>
</evidence>
<dbReference type="EMBL" id="FXUL01000018">
    <property type="protein sequence ID" value="SMP72399.1"/>
    <property type="molecule type" value="Genomic_DNA"/>
</dbReference>
<dbReference type="PANTHER" id="PTHR45436:SF9">
    <property type="entry name" value="SENSOR PROTEIN"/>
    <property type="match status" value="1"/>
</dbReference>
<name>A0ABY1QLN5_9BURK</name>
<dbReference type="PROSITE" id="PS50885">
    <property type="entry name" value="HAMP"/>
    <property type="match status" value="1"/>
</dbReference>
<evidence type="ECO:0000256" key="4">
    <source>
        <dbReference type="ARBA" id="ARBA00022519"/>
    </source>
</evidence>
<dbReference type="NCBIfam" id="TIGR01386">
    <property type="entry name" value="cztS_silS_copS"/>
    <property type="match status" value="1"/>
</dbReference>
<evidence type="ECO:0000256" key="1">
    <source>
        <dbReference type="ARBA" id="ARBA00000085"/>
    </source>
</evidence>
<dbReference type="SUPFAM" id="SSF47384">
    <property type="entry name" value="Homodimeric domain of signal transducing histidine kinase"/>
    <property type="match status" value="1"/>
</dbReference>
<accession>A0ABY1QLN5</accession>
<dbReference type="InterPro" id="IPR004358">
    <property type="entry name" value="Sig_transdc_His_kin-like_C"/>
</dbReference>
<evidence type="ECO:0000256" key="3">
    <source>
        <dbReference type="ARBA" id="ARBA00022475"/>
    </source>
</evidence>
<dbReference type="CDD" id="cd00082">
    <property type="entry name" value="HisKA"/>
    <property type="match status" value="1"/>
</dbReference>
<dbReference type="Pfam" id="PF00512">
    <property type="entry name" value="HisKA"/>
    <property type="match status" value="1"/>
</dbReference>
<evidence type="ECO:0000259" key="16">
    <source>
        <dbReference type="PROSITE" id="PS50109"/>
    </source>
</evidence>
<feature type="coiled-coil region" evidence="15">
    <location>
        <begin position="272"/>
        <end position="299"/>
    </location>
</feature>
<evidence type="ECO:0000256" key="13">
    <source>
        <dbReference type="ARBA" id="ARBA00023136"/>
    </source>
</evidence>
<evidence type="ECO:0000256" key="9">
    <source>
        <dbReference type="ARBA" id="ARBA00022777"/>
    </source>
</evidence>
<dbReference type="InterPro" id="IPR003660">
    <property type="entry name" value="HAMP_dom"/>
</dbReference>
<dbReference type="Gene3D" id="3.30.565.10">
    <property type="entry name" value="Histidine kinase-like ATPase, C-terminal domain"/>
    <property type="match status" value="1"/>
</dbReference>
<keyword evidence="7 14" id="KW-0812">Transmembrane</keyword>
<evidence type="ECO:0000256" key="11">
    <source>
        <dbReference type="ARBA" id="ARBA00022989"/>
    </source>
</evidence>
<keyword evidence="11 14" id="KW-1133">Transmembrane helix</keyword>
<comment type="catalytic activity">
    <reaction evidence="1 14">
        <text>ATP + protein L-histidine = ADP + protein N-phospho-L-histidine.</text>
        <dbReference type="EC" id="2.7.13.3"/>
    </reaction>
</comment>
<dbReference type="SMART" id="SM00304">
    <property type="entry name" value="HAMP"/>
    <property type="match status" value="1"/>
</dbReference>
<dbReference type="RefSeq" id="WP_283444068.1">
    <property type="nucleotide sequence ID" value="NZ_FXUL01000018.1"/>
</dbReference>
<keyword evidence="9 14" id="KW-0418">Kinase</keyword>
<keyword evidence="8 14" id="KW-0547">Nucleotide-binding</keyword>
<evidence type="ECO:0000256" key="12">
    <source>
        <dbReference type="ARBA" id="ARBA00023012"/>
    </source>
</evidence>
<dbReference type="InterPro" id="IPR003594">
    <property type="entry name" value="HATPase_dom"/>
</dbReference>
<reference evidence="18 19" key="1">
    <citation type="submission" date="2017-05" db="EMBL/GenBank/DDBJ databases">
        <authorList>
            <person name="Varghese N."/>
            <person name="Submissions S."/>
        </authorList>
    </citation>
    <scope>NUCLEOTIDE SEQUENCE [LARGE SCALE GENOMIC DNA]</scope>
    <source>
        <strain evidence="18 19">DSM 26001</strain>
    </source>
</reference>
<evidence type="ECO:0000313" key="18">
    <source>
        <dbReference type="EMBL" id="SMP72399.1"/>
    </source>
</evidence>
<comment type="function">
    <text evidence="14">Member of a two-component regulatory system.</text>
</comment>
<keyword evidence="15" id="KW-0175">Coiled coil</keyword>
<comment type="caution">
    <text evidence="18">The sequence shown here is derived from an EMBL/GenBank/DDBJ whole genome shotgun (WGS) entry which is preliminary data.</text>
</comment>
<dbReference type="InterPro" id="IPR003661">
    <property type="entry name" value="HisK_dim/P_dom"/>
</dbReference>
<sequence>MRVRSLALLLALLVGMLGLFQAVAVLAFSYNTMSRSLDEQRRHSLEDTLKQVTELVNRQDSSAAISGAAYQLAEVLGRHEGMHVVVESGNKGETLVAFTNVGKESLYQLKNATWAPDAFLEWRSRETGTKMLSVASTGSTRNGDGYVMVLTAERRADDEILKKFLLTALTAAPFALALVSLGALAIVHIGLKPLNRFRDAAVAVSAKNISARINPEHLPSELLPLGKAFNGMLDRLDDGIGRLSQFSGDLAHEMRTPLGILLGRTQVALSQQRTEEDLLRVLEENVEEIERLNRLVTDMLFLAHADSTSFVLAAKPVDLATLVIEIADFMELPADDRGMSFLISGNATLTVDASLVQRAITNLVSNAIRYGTPGSVIGLEIISDESTVRFSVSNYGEQIPAEHRARLFDRFYRTEFSRAREAGGSGLGLSIVKAIMKLHRGSVEVGSDVHGKTCFTLIFPIHLARQAVQV</sequence>
<proteinExistence type="predicted"/>
<evidence type="ECO:0000256" key="6">
    <source>
        <dbReference type="ARBA" id="ARBA00022679"/>
    </source>
</evidence>
<dbReference type="EC" id="2.7.13.3" evidence="14"/>
<feature type="domain" description="Histidine kinase" evidence="16">
    <location>
        <begin position="249"/>
        <end position="463"/>
    </location>
</feature>
<feature type="domain" description="HAMP" evidence="17">
    <location>
        <begin position="188"/>
        <end position="241"/>
    </location>
</feature>
<dbReference type="InterPro" id="IPR050428">
    <property type="entry name" value="TCS_sensor_his_kinase"/>
</dbReference>
<evidence type="ECO:0000256" key="5">
    <source>
        <dbReference type="ARBA" id="ARBA00022553"/>
    </source>
</evidence>
<evidence type="ECO:0000259" key="17">
    <source>
        <dbReference type="PROSITE" id="PS50885"/>
    </source>
</evidence>
<dbReference type="PRINTS" id="PR00344">
    <property type="entry name" value="BCTRLSENSOR"/>
</dbReference>
<evidence type="ECO:0000313" key="19">
    <source>
        <dbReference type="Proteomes" id="UP001158049"/>
    </source>
</evidence>
<evidence type="ECO:0000256" key="14">
    <source>
        <dbReference type="RuleBase" id="RU364088"/>
    </source>
</evidence>
<dbReference type="GO" id="GO:0016301">
    <property type="term" value="F:kinase activity"/>
    <property type="evidence" value="ECO:0007669"/>
    <property type="project" value="UniProtKB-KW"/>
</dbReference>
<dbReference type="Gene3D" id="6.10.340.10">
    <property type="match status" value="1"/>
</dbReference>
<feature type="transmembrane region" description="Helical" evidence="14">
    <location>
        <begin position="164"/>
        <end position="191"/>
    </location>
</feature>
<dbReference type="Pfam" id="PF00672">
    <property type="entry name" value="HAMP"/>
    <property type="match status" value="1"/>
</dbReference>
<dbReference type="PANTHER" id="PTHR45436">
    <property type="entry name" value="SENSOR HISTIDINE KINASE YKOH"/>
    <property type="match status" value="1"/>
</dbReference>
<dbReference type="SMART" id="SM00388">
    <property type="entry name" value="HisKA"/>
    <property type="match status" value="1"/>
</dbReference>
<keyword evidence="10 14" id="KW-0067">ATP-binding</keyword>
<keyword evidence="12 14" id="KW-0902">Two-component regulatory system</keyword>
<comment type="subcellular location">
    <subcellularLocation>
        <location evidence="2 14">Cell inner membrane</location>
    </subcellularLocation>
</comment>
<dbReference type="Gene3D" id="1.10.287.130">
    <property type="match status" value="1"/>
</dbReference>
<evidence type="ECO:0000256" key="15">
    <source>
        <dbReference type="SAM" id="Coils"/>
    </source>
</evidence>
<evidence type="ECO:0000256" key="8">
    <source>
        <dbReference type="ARBA" id="ARBA00022741"/>
    </source>
</evidence>
<evidence type="ECO:0000256" key="10">
    <source>
        <dbReference type="ARBA" id="ARBA00022840"/>
    </source>
</evidence>